<dbReference type="Gene3D" id="1.10.101.10">
    <property type="entry name" value="PGBD-like superfamily/PGBD"/>
    <property type="match status" value="1"/>
</dbReference>
<dbReference type="AlphaFoldDB" id="A0A1I3CYH1"/>
<name>A0A1I3CYH1_9RHOB</name>
<dbReference type="STRING" id="1114924.SAMN05216258_102283"/>
<organism evidence="3 4">
    <name type="scientific">Albimonas pacifica</name>
    <dbReference type="NCBI Taxonomy" id="1114924"/>
    <lineage>
        <taxon>Bacteria</taxon>
        <taxon>Pseudomonadati</taxon>
        <taxon>Pseudomonadota</taxon>
        <taxon>Alphaproteobacteria</taxon>
        <taxon>Rhodobacterales</taxon>
        <taxon>Paracoccaceae</taxon>
        <taxon>Albimonas</taxon>
    </lineage>
</organism>
<dbReference type="OrthoDB" id="8092964at2"/>
<sequence length="319" mass="32968">MFRRMLFSMVGAALCALPAAAPAWAQSDRVVALVVSVGDGGARADAIQAQLQVIGAETLRAADPNNAELRSILKRFTGEAAASRAAFVYLDAPAVTFEGREFVTPAGATLGRSTDLFTQGIPLLAFARAAAQAEQGGAVVAAVGRPPADLPAGVSALEGAPAPTPGSSPVLVAPYGRSDAVVQVISAVTRDEVIEVGAMLRRMQAGEGVSLSASPAAPIYLRAPAAEATEVAAIQVEAPEADASPETLEELELLEQSLSRAAKRAIQRELRDKGLYQGLVDGIFGPQTRGAITAFQQARTEDATGVLTRRQMLDLRAGG</sequence>
<dbReference type="Pfam" id="PF01471">
    <property type="entry name" value="PG_binding_1"/>
    <property type="match status" value="1"/>
</dbReference>
<keyword evidence="1" id="KW-0732">Signal</keyword>
<proteinExistence type="predicted"/>
<feature type="chain" id="PRO_5011583725" evidence="1">
    <location>
        <begin position="26"/>
        <end position="319"/>
    </location>
</feature>
<evidence type="ECO:0000313" key="4">
    <source>
        <dbReference type="Proteomes" id="UP000199377"/>
    </source>
</evidence>
<dbReference type="InterPro" id="IPR036366">
    <property type="entry name" value="PGBDSf"/>
</dbReference>
<gene>
    <name evidence="3" type="ORF">SAMN05216258_102283</name>
</gene>
<dbReference type="Proteomes" id="UP000199377">
    <property type="component" value="Unassembled WGS sequence"/>
</dbReference>
<evidence type="ECO:0000313" key="3">
    <source>
        <dbReference type="EMBL" id="SFH79542.1"/>
    </source>
</evidence>
<feature type="signal peptide" evidence="1">
    <location>
        <begin position="1"/>
        <end position="25"/>
    </location>
</feature>
<reference evidence="3 4" key="1">
    <citation type="submission" date="2016-10" db="EMBL/GenBank/DDBJ databases">
        <authorList>
            <person name="de Groot N.N."/>
        </authorList>
    </citation>
    <scope>NUCLEOTIDE SEQUENCE [LARGE SCALE GENOMIC DNA]</scope>
    <source>
        <strain evidence="3 4">CGMCC 1.11030</strain>
    </source>
</reference>
<accession>A0A1I3CYH1</accession>
<dbReference type="InterPro" id="IPR002477">
    <property type="entry name" value="Peptidoglycan-bd-like"/>
</dbReference>
<dbReference type="EMBL" id="FOQH01000002">
    <property type="protein sequence ID" value="SFH79542.1"/>
    <property type="molecule type" value="Genomic_DNA"/>
</dbReference>
<dbReference type="RefSeq" id="WP_143103254.1">
    <property type="nucleotide sequence ID" value="NZ_FOQH01000002.1"/>
</dbReference>
<keyword evidence="4" id="KW-1185">Reference proteome</keyword>
<evidence type="ECO:0000259" key="2">
    <source>
        <dbReference type="Pfam" id="PF01471"/>
    </source>
</evidence>
<protein>
    <submittedName>
        <fullName evidence="3">Putative peptidoglycan binding domain-containing protein</fullName>
    </submittedName>
</protein>
<evidence type="ECO:0000256" key="1">
    <source>
        <dbReference type="SAM" id="SignalP"/>
    </source>
</evidence>
<feature type="domain" description="Peptidoglycan binding-like" evidence="2">
    <location>
        <begin position="264"/>
        <end position="310"/>
    </location>
</feature>
<dbReference type="InterPro" id="IPR036365">
    <property type="entry name" value="PGBD-like_sf"/>
</dbReference>
<dbReference type="SUPFAM" id="SSF47090">
    <property type="entry name" value="PGBD-like"/>
    <property type="match status" value="1"/>
</dbReference>